<dbReference type="KEGG" id="fek:C1H87_07350"/>
<dbReference type="PANTHER" id="PTHR11452">
    <property type="entry name" value="ALPHA-GALACTOSIDASE/ALPHA-N-ACETYLGALACTOSAMINIDASE"/>
    <property type="match status" value="1"/>
</dbReference>
<feature type="signal peptide" evidence="5">
    <location>
        <begin position="1"/>
        <end position="27"/>
    </location>
</feature>
<dbReference type="InterPro" id="IPR013785">
    <property type="entry name" value="Aldolase_TIM"/>
</dbReference>
<feature type="chain" id="PRO_5014849848" description="Alpha-galactosidase" evidence="5">
    <location>
        <begin position="28"/>
        <end position="467"/>
    </location>
</feature>
<comment type="similarity">
    <text evidence="1 4">Belongs to the glycosyl hydrolase 27 family.</text>
</comment>
<organism evidence="6 7">
    <name type="scientific">Flavivirga eckloniae</name>
    <dbReference type="NCBI Taxonomy" id="1803846"/>
    <lineage>
        <taxon>Bacteria</taxon>
        <taxon>Pseudomonadati</taxon>
        <taxon>Bacteroidota</taxon>
        <taxon>Flavobacteriia</taxon>
        <taxon>Flavobacteriales</taxon>
        <taxon>Flavobacteriaceae</taxon>
        <taxon>Flavivirga</taxon>
    </lineage>
</organism>
<accession>A0A2K9PNC3</accession>
<dbReference type="InterPro" id="IPR013780">
    <property type="entry name" value="Glyco_hydro_b"/>
</dbReference>
<keyword evidence="7" id="KW-1185">Reference proteome</keyword>
<evidence type="ECO:0000256" key="5">
    <source>
        <dbReference type="SAM" id="SignalP"/>
    </source>
</evidence>
<dbReference type="EMBL" id="CP025791">
    <property type="protein sequence ID" value="AUP78535.1"/>
    <property type="molecule type" value="Genomic_DNA"/>
</dbReference>
<dbReference type="Proteomes" id="UP000235826">
    <property type="component" value="Chromosome"/>
</dbReference>
<evidence type="ECO:0000313" key="6">
    <source>
        <dbReference type="EMBL" id="AUP78535.1"/>
    </source>
</evidence>
<gene>
    <name evidence="6" type="ORF">C1H87_07350</name>
</gene>
<keyword evidence="2 4" id="KW-0378">Hydrolase</keyword>
<keyword evidence="4" id="KW-1015">Disulfide bond</keyword>
<dbReference type="PANTHER" id="PTHR11452:SF42">
    <property type="entry name" value="ALPHA-GALACTOSIDASE"/>
    <property type="match status" value="1"/>
</dbReference>
<dbReference type="RefSeq" id="WP_102755190.1">
    <property type="nucleotide sequence ID" value="NZ_CP025791.1"/>
</dbReference>
<dbReference type="EC" id="3.2.1.22" evidence="4"/>
<evidence type="ECO:0000256" key="2">
    <source>
        <dbReference type="ARBA" id="ARBA00022801"/>
    </source>
</evidence>
<proteinExistence type="inferred from homology"/>
<reference evidence="6 7" key="1">
    <citation type="submission" date="2018-01" db="EMBL/GenBank/DDBJ databases">
        <title>Complete genome sequence of Flavivirga eckloniae ECD14 isolated from seaweed Ecklonia cava.</title>
        <authorList>
            <person name="Lee J.H."/>
            <person name="Baik K.S."/>
            <person name="Seong C.N."/>
        </authorList>
    </citation>
    <scope>NUCLEOTIDE SEQUENCE [LARGE SCALE GENOMIC DNA]</scope>
    <source>
        <strain evidence="6 7">ECD14</strain>
    </source>
</reference>
<dbReference type="SUPFAM" id="SSF51011">
    <property type="entry name" value="Glycosyl hydrolase domain"/>
    <property type="match status" value="1"/>
</dbReference>
<dbReference type="OrthoDB" id="9807519at2"/>
<keyword evidence="3 4" id="KW-0326">Glycosidase</keyword>
<dbReference type="GO" id="GO:0004557">
    <property type="term" value="F:alpha-galactosidase activity"/>
    <property type="evidence" value="ECO:0007669"/>
    <property type="project" value="UniProtKB-EC"/>
</dbReference>
<evidence type="ECO:0000313" key="7">
    <source>
        <dbReference type="Proteomes" id="UP000235826"/>
    </source>
</evidence>
<dbReference type="Gene3D" id="2.60.40.1180">
    <property type="entry name" value="Golgi alpha-mannosidase II"/>
    <property type="match status" value="1"/>
</dbReference>
<name>A0A2K9PNC3_9FLAO</name>
<dbReference type="CDD" id="cd14792">
    <property type="entry name" value="GH27"/>
    <property type="match status" value="1"/>
</dbReference>
<dbReference type="Gene3D" id="3.20.20.70">
    <property type="entry name" value="Aldolase class I"/>
    <property type="match status" value="1"/>
</dbReference>
<dbReference type="InterPro" id="IPR002241">
    <property type="entry name" value="Glyco_hydro_27"/>
</dbReference>
<evidence type="ECO:0000256" key="3">
    <source>
        <dbReference type="ARBA" id="ARBA00023295"/>
    </source>
</evidence>
<evidence type="ECO:0000256" key="4">
    <source>
        <dbReference type="RuleBase" id="RU361168"/>
    </source>
</evidence>
<dbReference type="InterPro" id="IPR017853">
    <property type="entry name" value="GH"/>
</dbReference>
<protein>
    <recommendedName>
        <fullName evidence="4">Alpha-galactosidase</fullName>
        <ecNumber evidence="4">3.2.1.22</ecNumber>
    </recommendedName>
    <alternativeName>
        <fullName evidence="4">Melibiase</fullName>
    </alternativeName>
</protein>
<dbReference type="SUPFAM" id="SSF51445">
    <property type="entry name" value="(Trans)glycosidases"/>
    <property type="match status" value="1"/>
</dbReference>
<comment type="catalytic activity">
    <reaction evidence="4">
        <text>Hydrolysis of terminal, non-reducing alpha-D-galactose residues in alpha-D-galactosides, including galactose oligosaccharides, galactomannans and galactolipids.</text>
        <dbReference type="EC" id="3.2.1.22"/>
    </reaction>
</comment>
<evidence type="ECO:0000256" key="1">
    <source>
        <dbReference type="ARBA" id="ARBA00009743"/>
    </source>
</evidence>
<dbReference type="AlphaFoldDB" id="A0A2K9PNC3"/>
<dbReference type="PRINTS" id="PR00740">
    <property type="entry name" value="GLHYDRLASE27"/>
</dbReference>
<keyword evidence="5" id="KW-0732">Signal</keyword>
<dbReference type="Pfam" id="PF16499">
    <property type="entry name" value="Melibiase_2"/>
    <property type="match status" value="1"/>
</dbReference>
<sequence length="467" mass="53964">MNKQQRQLSSLIILILFSLTINSNLNAQNAYRTATPFLGWNSYNAYGSYINEQQTYANLDAFIQKLKPHGYEYFVLDAGWYRDYDLKPGESWPTDGDKANLTLDKYGRYTPSKVLFPNGLKPIIDYAHKHGIKFGLHMMRGVPREAVERDLPIKDSKYSAKDIANKEDSCSWSVLNYGIDMNKPGSQEYYDSMLELLAEWGVDFIKYDDIVHKPDEIVGVADAIEKTGRKIMLSISPGDEEYPKFFEVYHRADMIRMTRDIWDLKEDIDITFETWEKIIPHAGKGYWLDMDMLPFGHIRLNHPLTKNKLKTTRGYERMDNLSYPQKKTFITQRAMGASPLFMGGELTSSPNAVFELITNPDMLACNQNGITGELVTRISTYEVRLDIWKTPNKTKENEGWIGVFNRNGYKELIKISKEQLGLNNKLSYGLYDIWGKQMIEDTGSELLFEIPAEDVIFIRFKERKSNK</sequence>
<dbReference type="GO" id="GO:0005975">
    <property type="term" value="P:carbohydrate metabolic process"/>
    <property type="evidence" value="ECO:0007669"/>
    <property type="project" value="InterPro"/>
</dbReference>